<dbReference type="Proteomes" id="UP001596620">
    <property type="component" value="Unassembled WGS sequence"/>
</dbReference>
<dbReference type="InterPro" id="IPR020904">
    <property type="entry name" value="Sc_DH/Rdtase_CS"/>
</dbReference>
<dbReference type="SUPFAM" id="SSF51735">
    <property type="entry name" value="NAD(P)-binding Rossmann-fold domains"/>
    <property type="match status" value="1"/>
</dbReference>
<comment type="subcellular location">
    <subcellularLocation>
        <location evidence="1">Cytoplasm</location>
    </subcellularLocation>
</comment>
<dbReference type="PANTHER" id="PTHR44085">
    <property type="entry name" value="SEPIAPTERIN REDUCTASE"/>
    <property type="match status" value="1"/>
</dbReference>
<gene>
    <name evidence="6" type="ORF">ACFQU8_03500</name>
</gene>
<evidence type="ECO:0000313" key="6">
    <source>
        <dbReference type="EMBL" id="MFC7746307.1"/>
    </source>
</evidence>
<comment type="similarity">
    <text evidence="2">Belongs to the short-chain dehydrogenases/reductases (SDR) family.</text>
</comment>
<evidence type="ECO:0000256" key="4">
    <source>
        <dbReference type="ARBA" id="ARBA00022857"/>
    </source>
</evidence>
<keyword evidence="7" id="KW-1185">Reference proteome</keyword>
<protein>
    <submittedName>
        <fullName evidence="6">(S)-benzoin forming benzil reductase</fullName>
        <ecNumber evidence="6">1.1.1.320</ecNumber>
    </submittedName>
</protein>
<keyword evidence="4" id="KW-0521">NADP</keyword>
<proteinExistence type="inferred from homology"/>
<dbReference type="RefSeq" id="WP_382357788.1">
    <property type="nucleotide sequence ID" value="NZ_JBHTGR010000005.1"/>
</dbReference>
<dbReference type="PROSITE" id="PS00061">
    <property type="entry name" value="ADH_SHORT"/>
    <property type="match status" value="1"/>
</dbReference>
<dbReference type="PANTHER" id="PTHR44085:SF2">
    <property type="entry name" value="SEPIAPTERIN REDUCTASE"/>
    <property type="match status" value="1"/>
</dbReference>
<dbReference type="PRINTS" id="PR00081">
    <property type="entry name" value="GDHRDH"/>
</dbReference>
<dbReference type="InterPro" id="IPR036291">
    <property type="entry name" value="NAD(P)-bd_dom_sf"/>
</dbReference>
<name>A0ABW2UQU6_9BACI</name>
<keyword evidence="5 6" id="KW-0560">Oxidoreductase</keyword>
<comment type="caution">
    <text evidence="6">The sequence shown here is derived from an EMBL/GenBank/DDBJ whole genome shotgun (WGS) entry which is preliminary data.</text>
</comment>
<sequence>MRHAVVTGVSKGLGESIAKKFMERGVHVTGISRGKNHRLADVAAANQVTYQHYAIDLGNLQATEKTFQQISDDIFSRNLDTVYLINNAGVLEPMSPSMNTTSADIAHHIQVNMTAPMVLTNIFLKKAADWDVRFMAATITSGAAERPVYGWSAYCSTKASINMYTQTAALEQDKLETRSKVIAFSPGIMDTDMQKTIRNSDKHAFREVDQFRAYKEQNKLKDADTVGGVLVDILTDDSSVVNGKIYNVADYTD</sequence>
<organism evidence="6 7">
    <name type="scientific">Lentibacillus kimchii</name>
    <dbReference type="NCBI Taxonomy" id="1542911"/>
    <lineage>
        <taxon>Bacteria</taxon>
        <taxon>Bacillati</taxon>
        <taxon>Bacillota</taxon>
        <taxon>Bacilli</taxon>
        <taxon>Bacillales</taxon>
        <taxon>Bacillaceae</taxon>
        <taxon>Lentibacillus</taxon>
    </lineage>
</organism>
<evidence type="ECO:0000313" key="7">
    <source>
        <dbReference type="Proteomes" id="UP001596620"/>
    </source>
</evidence>
<evidence type="ECO:0000256" key="5">
    <source>
        <dbReference type="ARBA" id="ARBA00023002"/>
    </source>
</evidence>
<dbReference type="InterPro" id="IPR002347">
    <property type="entry name" value="SDR_fam"/>
</dbReference>
<evidence type="ECO:0000256" key="3">
    <source>
        <dbReference type="ARBA" id="ARBA00022490"/>
    </source>
</evidence>
<keyword evidence="3" id="KW-0963">Cytoplasm</keyword>
<dbReference type="Gene3D" id="3.40.50.720">
    <property type="entry name" value="NAD(P)-binding Rossmann-like Domain"/>
    <property type="match status" value="1"/>
</dbReference>
<dbReference type="EMBL" id="JBHTGR010000005">
    <property type="protein sequence ID" value="MFC7746307.1"/>
    <property type="molecule type" value="Genomic_DNA"/>
</dbReference>
<dbReference type="GO" id="GO:0016491">
    <property type="term" value="F:oxidoreductase activity"/>
    <property type="evidence" value="ECO:0007669"/>
    <property type="project" value="UniProtKB-KW"/>
</dbReference>
<accession>A0ABW2UQU6</accession>
<dbReference type="InterPro" id="IPR051721">
    <property type="entry name" value="Biopterin_syn/organic_redct"/>
</dbReference>
<dbReference type="Pfam" id="PF00106">
    <property type="entry name" value="adh_short"/>
    <property type="match status" value="1"/>
</dbReference>
<dbReference type="NCBIfam" id="NF005381">
    <property type="entry name" value="PRK06924.1"/>
    <property type="match status" value="1"/>
</dbReference>
<evidence type="ECO:0000256" key="2">
    <source>
        <dbReference type="ARBA" id="ARBA00006484"/>
    </source>
</evidence>
<evidence type="ECO:0000256" key="1">
    <source>
        <dbReference type="ARBA" id="ARBA00004496"/>
    </source>
</evidence>
<dbReference type="EC" id="1.1.1.320" evidence="6"/>
<reference evidence="7" key="1">
    <citation type="journal article" date="2019" name="Int. J. Syst. Evol. Microbiol.">
        <title>The Global Catalogue of Microorganisms (GCM) 10K type strain sequencing project: providing services to taxonomists for standard genome sequencing and annotation.</title>
        <authorList>
            <consortium name="The Broad Institute Genomics Platform"/>
            <consortium name="The Broad Institute Genome Sequencing Center for Infectious Disease"/>
            <person name="Wu L."/>
            <person name="Ma J."/>
        </authorList>
    </citation>
    <scope>NUCLEOTIDE SEQUENCE [LARGE SCALE GENOMIC DNA]</scope>
    <source>
        <strain evidence="7">JCM 30234</strain>
    </source>
</reference>